<protein>
    <submittedName>
        <fullName evidence="1">Uncharacterized protein</fullName>
    </submittedName>
</protein>
<dbReference type="Proteomes" id="UP000614200">
    <property type="component" value="Unassembled WGS sequence"/>
</dbReference>
<reference evidence="1 2" key="1">
    <citation type="submission" date="2020-11" db="EMBL/GenBank/DDBJ databases">
        <title>Fusibacter basophilias sp. nov.</title>
        <authorList>
            <person name="Qiu D."/>
        </authorList>
    </citation>
    <scope>NUCLEOTIDE SEQUENCE [LARGE SCALE GENOMIC DNA]</scope>
    <source>
        <strain evidence="1 2">Q10-2</strain>
    </source>
</reference>
<keyword evidence="2" id="KW-1185">Reference proteome</keyword>
<dbReference type="EMBL" id="JADKNH010000004">
    <property type="protein sequence ID" value="MBF4693102.1"/>
    <property type="molecule type" value="Genomic_DNA"/>
</dbReference>
<proteinExistence type="predicted"/>
<dbReference type="RefSeq" id="WP_194701332.1">
    <property type="nucleotide sequence ID" value="NZ_JADKNH010000004.1"/>
</dbReference>
<evidence type="ECO:0000313" key="2">
    <source>
        <dbReference type="Proteomes" id="UP000614200"/>
    </source>
</evidence>
<evidence type="ECO:0000313" key="1">
    <source>
        <dbReference type="EMBL" id="MBF4693102.1"/>
    </source>
</evidence>
<name>A0ABR9ZRL4_9FIRM</name>
<sequence length="53" mass="6083">MRQTTLLTISSIILVLFSSLSFCGENDIPRVYAPKKMIVLHAHNDYLDNLNLY</sequence>
<comment type="caution">
    <text evidence="1">The sequence shown here is derived from an EMBL/GenBank/DDBJ whole genome shotgun (WGS) entry which is preliminary data.</text>
</comment>
<accession>A0ABR9ZRL4</accession>
<gene>
    <name evidence="1" type="ORF">ISU02_08220</name>
</gene>
<organism evidence="1 2">
    <name type="scientific">Fusibacter ferrireducens</name>
    <dbReference type="NCBI Taxonomy" id="2785058"/>
    <lineage>
        <taxon>Bacteria</taxon>
        <taxon>Bacillati</taxon>
        <taxon>Bacillota</taxon>
        <taxon>Clostridia</taxon>
        <taxon>Eubacteriales</taxon>
        <taxon>Eubacteriales Family XII. Incertae Sedis</taxon>
        <taxon>Fusibacter</taxon>
    </lineage>
</organism>